<dbReference type="Gene3D" id="1.20.5.170">
    <property type="match status" value="1"/>
</dbReference>
<evidence type="ECO:0000256" key="2">
    <source>
        <dbReference type="ARBA" id="ARBA00023015"/>
    </source>
</evidence>
<keyword evidence="2" id="KW-0805">Transcription regulation</keyword>
<comment type="caution">
    <text evidence="7">The sequence shown here is derived from an EMBL/GenBank/DDBJ whole genome shotgun (WGS) entry which is preliminary data.</text>
</comment>
<feature type="region of interest" description="Disordered" evidence="5">
    <location>
        <begin position="97"/>
        <end position="130"/>
    </location>
</feature>
<dbReference type="Proteomes" id="UP000678393">
    <property type="component" value="Unassembled WGS sequence"/>
</dbReference>
<evidence type="ECO:0000313" key="7">
    <source>
        <dbReference type="EMBL" id="CAG5134534.1"/>
    </source>
</evidence>
<evidence type="ECO:0000313" key="8">
    <source>
        <dbReference type="Proteomes" id="UP000678393"/>
    </source>
</evidence>
<gene>
    <name evidence="7" type="ORF">CUNI_LOCUS20092</name>
</gene>
<feature type="compositionally biased region" description="Polar residues" evidence="5">
    <location>
        <begin position="29"/>
        <end position="38"/>
    </location>
</feature>
<dbReference type="InterPro" id="IPR046347">
    <property type="entry name" value="bZIP_sf"/>
</dbReference>
<dbReference type="GO" id="GO:0003700">
    <property type="term" value="F:DNA-binding transcription factor activity"/>
    <property type="evidence" value="ECO:0007669"/>
    <property type="project" value="InterPro"/>
</dbReference>
<evidence type="ECO:0000256" key="3">
    <source>
        <dbReference type="ARBA" id="ARBA00023163"/>
    </source>
</evidence>
<name>A0A8S4A001_9EUPU</name>
<reference evidence="7" key="1">
    <citation type="submission" date="2021-04" db="EMBL/GenBank/DDBJ databases">
        <authorList>
            <consortium name="Molecular Ecology Group"/>
        </authorList>
    </citation>
    <scope>NUCLEOTIDE SEQUENCE</scope>
</reference>
<keyword evidence="8" id="KW-1185">Reference proteome</keyword>
<dbReference type="PROSITE" id="PS50217">
    <property type="entry name" value="BZIP"/>
    <property type="match status" value="1"/>
</dbReference>
<dbReference type="AlphaFoldDB" id="A0A8S4A001"/>
<proteinExistence type="predicted"/>
<feature type="compositionally biased region" description="Polar residues" evidence="5">
    <location>
        <begin position="213"/>
        <end position="228"/>
    </location>
</feature>
<protein>
    <recommendedName>
        <fullName evidence="6">BZIP domain-containing protein</fullName>
    </recommendedName>
</protein>
<feature type="compositionally biased region" description="Basic and acidic residues" evidence="5">
    <location>
        <begin position="119"/>
        <end position="129"/>
    </location>
</feature>
<evidence type="ECO:0000256" key="1">
    <source>
        <dbReference type="ARBA" id="ARBA00004123"/>
    </source>
</evidence>
<dbReference type="PROSITE" id="PS00036">
    <property type="entry name" value="BZIP_BASIC"/>
    <property type="match status" value="1"/>
</dbReference>
<sequence length="235" mass="26613">MTYQSNLNIKAEPFSPTAQNDILAMAGSKTVSRTTTRGGTPAKRPKSETRELQASTPEIKKKLQSAVLDRRKANGFTGIPNNLFEEPTVSQLTKADIERREKRKEQNRKAAKKCRAKKKELQDKAEKETAQYAESNVIMQRRLYLMYQRLCALAMCFSQHLDCGDCRVPVEAKEKDRQFISETIKFLESCTKVGVPEEEQASFAEFSTDHNDTSQLSSISDNYTSNSEAVEHHLL</sequence>
<dbReference type="InterPro" id="IPR051027">
    <property type="entry name" value="bZIP_transcription_factors"/>
</dbReference>
<feature type="compositionally biased region" description="Basic residues" evidence="5">
    <location>
        <begin position="109"/>
        <end position="118"/>
    </location>
</feature>
<feature type="compositionally biased region" description="Basic and acidic residues" evidence="5">
    <location>
        <begin position="97"/>
        <end position="108"/>
    </location>
</feature>
<feature type="region of interest" description="Disordered" evidence="5">
    <location>
        <begin position="26"/>
        <end position="58"/>
    </location>
</feature>
<evidence type="ECO:0000256" key="4">
    <source>
        <dbReference type="ARBA" id="ARBA00023242"/>
    </source>
</evidence>
<evidence type="ECO:0000256" key="5">
    <source>
        <dbReference type="SAM" id="MobiDB-lite"/>
    </source>
</evidence>
<dbReference type="InterPro" id="IPR004827">
    <property type="entry name" value="bZIP"/>
</dbReference>
<keyword evidence="3" id="KW-0804">Transcription</keyword>
<comment type="subcellular location">
    <subcellularLocation>
        <location evidence="1">Nucleus</location>
    </subcellularLocation>
</comment>
<evidence type="ECO:0000259" key="6">
    <source>
        <dbReference type="PROSITE" id="PS50217"/>
    </source>
</evidence>
<dbReference type="SUPFAM" id="SSF57959">
    <property type="entry name" value="Leucine zipper domain"/>
    <property type="match status" value="1"/>
</dbReference>
<dbReference type="SMART" id="SM00338">
    <property type="entry name" value="BRLZ"/>
    <property type="match status" value="1"/>
</dbReference>
<dbReference type="PANTHER" id="PTHR19304">
    <property type="entry name" value="CYCLIC-AMP RESPONSE ELEMENT BINDING PROTEIN"/>
    <property type="match status" value="1"/>
</dbReference>
<organism evidence="7 8">
    <name type="scientific">Candidula unifasciata</name>
    <dbReference type="NCBI Taxonomy" id="100452"/>
    <lineage>
        <taxon>Eukaryota</taxon>
        <taxon>Metazoa</taxon>
        <taxon>Spiralia</taxon>
        <taxon>Lophotrochozoa</taxon>
        <taxon>Mollusca</taxon>
        <taxon>Gastropoda</taxon>
        <taxon>Heterobranchia</taxon>
        <taxon>Euthyneura</taxon>
        <taxon>Panpulmonata</taxon>
        <taxon>Eupulmonata</taxon>
        <taxon>Stylommatophora</taxon>
        <taxon>Helicina</taxon>
        <taxon>Helicoidea</taxon>
        <taxon>Geomitridae</taxon>
        <taxon>Candidula</taxon>
    </lineage>
</organism>
<dbReference type="EMBL" id="CAJHNH020007301">
    <property type="protein sequence ID" value="CAG5134534.1"/>
    <property type="molecule type" value="Genomic_DNA"/>
</dbReference>
<dbReference type="GO" id="GO:0005634">
    <property type="term" value="C:nucleus"/>
    <property type="evidence" value="ECO:0007669"/>
    <property type="project" value="UniProtKB-SubCell"/>
</dbReference>
<feature type="region of interest" description="Disordered" evidence="5">
    <location>
        <begin position="206"/>
        <end position="235"/>
    </location>
</feature>
<accession>A0A8S4A001</accession>
<keyword evidence="4" id="KW-0539">Nucleus</keyword>
<feature type="domain" description="BZIP" evidence="6">
    <location>
        <begin position="97"/>
        <end position="160"/>
    </location>
</feature>